<dbReference type="PANTHER" id="PTHR24252:SF7">
    <property type="entry name" value="HYALIN"/>
    <property type="match status" value="1"/>
</dbReference>
<reference evidence="7" key="1">
    <citation type="journal article" date="2016" name="Insect Biochem. Mol. Biol.">
        <title>Multifaceted biological insights from a draft genome sequence of the tobacco hornworm moth, Manduca sexta.</title>
        <authorList>
            <person name="Kanost M.R."/>
            <person name="Arrese E.L."/>
            <person name="Cao X."/>
            <person name="Chen Y.R."/>
            <person name="Chellapilla S."/>
            <person name="Goldsmith M.R."/>
            <person name="Grosse-Wilde E."/>
            <person name="Heckel D.G."/>
            <person name="Herndon N."/>
            <person name="Jiang H."/>
            <person name="Papanicolaou A."/>
            <person name="Qu J."/>
            <person name="Soulages J.L."/>
            <person name="Vogel H."/>
            <person name="Walters J."/>
            <person name="Waterhouse R.M."/>
            <person name="Ahn S.J."/>
            <person name="Almeida F.C."/>
            <person name="An C."/>
            <person name="Aqrawi P."/>
            <person name="Bretschneider A."/>
            <person name="Bryant W.B."/>
            <person name="Bucks S."/>
            <person name="Chao H."/>
            <person name="Chevignon G."/>
            <person name="Christen J.M."/>
            <person name="Clarke D.F."/>
            <person name="Dittmer N.T."/>
            <person name="Ferguson L.C.F."/>
            <person name="Garavelou S."/>
            <person name="Gordon K.H.J."/>
            <person name="Gunaratna R.T."/>
            <person name="Han Y."/>
            <person name="Hauser F."/>
            <person name="He Y."/>
            <person name="Heidel-Fischer H."/>
            <person name="Hirsh A."/>
            <person name="Hu Y."/>
            <person name="Jiang H."/>
            <person name="Kalra D."/>
            <person name="Klinner C."/>
            <person name="Konig C."/>
            <person name="Kovar C."/>
            <person name="Kroll A.R."/>
            <person name="Kuwar S.S."/>
            <person name="Lee S.L."/>
            <person name="Lehman R."/>
            <person name="Li K."/>
            <person name="Li Z."/>
            <person name="Liang H."/>
            <person name="Lovelace S."/>
            <person name="Lu Z."/>
            <person name="Mansfield J.H."/>
            <person name="McCulloch K.J."/>
            <person name="Mathew T."/>
            <person name="Morton B."/>
            <person name="Muzny D.M."/>
            <person name="Neunemann D."/>
            <person name="Ongeri F."/>
            <person name="Pauchet Y."/>
            <person name="Pu L.L."/>
            <person name="Pyrousis I."/>
            <person name="Rao X.J."/>
            <person name="Redding A."/>
            <person name="Roesel C."/>
            <person name="Sanchez-Gracia A."/>
            <person name="Schaack S."/>
            <person name="Shukla A."/>
            <person name="Tetreau G."/>
            <person name="Wang Y."/>
            <person name="Xiong G.H."/>
            <person name="Traut W."/>
            <person name="Walsh T.K."/>
            <person name="Worley K.C."/>
            <person name="Wu D."/>
            <person name="Wu W."/>
            <person name="Wu Y.Q."/>
            <person name="Zhang X."/>
            <person name="Zou Z."/>
            <person name="Zucker H."/>
            <person name="Briscoe A.D."/>
            <person name="Burmester T."/>
            <person name="Clem R.J."/>
            <person name="Feyereisen R."/>
            <person name="Grimmelikhuijzen C.J.P."/>
            <person name="Hamodrakas S.J."/>
            <person name="Hansson B.S."/>
            <person name="Huguet E."/>
            <person name="Jermiin L.S."/>
            <person name="Lan Q."/>
            <person name="Lehman H.K."/>
            <person name="Lorenzen M."/>
            <person name="Merzendorfer H."/>
            <person name="Michalopoulos I."/>
            <person name="Morton D.B."/>
            <person name="Muthukrishnan S."/>
            <person name="Oakeshott J.G."/>
            <person name="Palmer W."/>
            <person name="Park Y."/>
            <person name="Passarelli A.L."/>
            <person name="Rozas J."/>
            <person name="Schwartz L.M."/>
            <person name="Smith W."/>
            <person name="Southgate A."/>
            <person name="Vilcinskas A."/>
            <person name="Vogt R."/>
            <person name="Wang P."/>
            <person name="Werren J."/>
            <person name="Yu X.Q."/>
            <person name="Zhou J.J."/>
            <person name="Brown S.J."/>
            <person name="Scherer S.E."/>
            <person name="Richards S."/>
            <person name="Blissard G.W."/>
        </authorList>
    </citation>
    <scope>NUCLEOTIDE SEQUENCE</scope>
</reference>
<dbReference type="PROSITE" id="PS50240">
    <property type="entry name" value="TRYPSIN_DOM"/>
    <property type="match status" value="1"/>
</dbReference>
<feature type="signal peptide" evidence="5">
    <location>
        <begin position="1"/>
        <end position="18"/>
    </location>
</feature>
<keyword evidence="2" id="KW-0378">Hydrolase</keyword>
<evidence type="ECO:0000256" key="4">
    <source>
        <dbReference type="ARBA" id="ARBA00023157"/>
    </source>
</evidence>
<dbReference type="InterPro" id="IPR001314">
    <property type="entry name" value="Peptidase_S1A"/>
</dbReference>
<dbReference type="AlphaFoldDB" id="A0A922D1V8"/>
<feature type="chain" id="PRO_5038324668" description="Peptidase S1 domain-containing protein" evidence="5">
    <location>
        <begin position="19"/>
        <end position="233"/>
    </location>
</feature>
<feature type="domain" description="Peptidase S1" evidence="6">
    <location>
        <begin position="33"/>
        <end position="233"/>
    </location>
</feature>
<evidence type="ECO:0000256" key="2">
    <source>
        <dbReference type="ARBA" id="ARBA00022801"/>
    </source>
</evidence>
<keyword evidence="3" id="KW-0720">Serine protease</keyword>
<dbReference type="Gene3D" id="2.40.10.10">
    <property type="entry name" value="Trypsin-like serine proteases"/>
    <property type="match status" value="2"/>
</dbReference>
<proteinExistence type="predicted"/>
<reference evidence="7" key="2">
    <citation type="submission" date="2020-12" db="EMBL/GenBank/DDBJ databases">
        <authorList>
            <person name="Kanost M."/>
        </authorList>
    </citation>
    <scope>NUCLEOTIDE SEQUENCE</scope>
</reference>
<organism evidence="7 8">
    <name type="scientific">Manduca sexta</name>
    <name type="common">Tobacco hawkmoth</name>
    <name type="synonym">Tobacco hornworm</name>
    <dbReference type="NCBI Taxonomy" id="7130"/>
    <lineage>
        <taxon>Eukaryota</taxon>
        <taxon>Metazoa</taxon>
        <taxon>Ecdysozoa</taxon>
        <taxon>Arthropoda</taxon>
        <taxon>Hexapoda</taxon>
        <taxon>Insecta</taxon>
        <taxon>Pterygota</taxon>
        <taxon>Neoptera</taxon>
        <taxon>Endopterygota</taxon>
        <taxon>Lepidoptera</taxon>
        <taxon>Glossata</taxon>
        <taxon>Ditrysia</taxon>
        <taxon>Bombycoidea</taxon>
        <taxon>Sphingidae</taxon>
        <taxon>Sphinginae</taxon>
        <taxon>Sphingini</taxon>
        <taxon>Manduca</taxon>
    </lineage>
</organism>
<keyword evidence="8" id="KW-1185">Reference proteome</keyword>
<dbReference type="PANTHER" id="PTHR24252">
    <property type="entry name" value="ACROSIN-RELATED"/>
    <property type="match status" value="1"/>
</dbReference>
<gene>
    <name evidence="7" type="ORF">O3G_MSEX015271</name>
</gene>
<dbReference type="InterPro" id="IPR043504">
    <property type="entry name" value="Peptidase_S1_PA_chymotrypsin"/>
</dbReference>
<evidence type="ECO:0000256" key="5">
    <source>
        <dbReference type="SAM" id="SignalP"/>
    </source>
</evidence>
<evidence type="ECO:0000313" key="7">
    <source>
        <dbReference type="EMBL" id="KAG6465621.1"/>
    </source>
</evidence>
<name>A0A922D1V8_MANSE</name>
<evidence type="ECO:0000313" key="8">
    <source>
        <dbReference type="Proteomes" id="UP000791440"/>
    </source>
</evidence>
<dbReference type="InterPro" id="IPR001254">
    <property type="entry name" value="Trypsin_dom"/>
</dbReference>
<dbReference type="Proteomes" id="UP000791440">
    <property type="component" value="Unassembled WGS sequence"/>
</dbReference>
<dbReference type="PRINTS" id="PR00722">
    <property type="entry name" value="CHYMOTRYPSIN"/>
</dbReference>
<dbReference type="FunFam" id="2.40.10.10:FF:000073">
    <property type="entry name" value="Trypsin alpha"/>
    <property type="match status" value="1"/>
</dbReference>
<dbReference type="Pfam" id="PF00089">
    <property type="entry name" value="Trypsin"/>
    <property type="match status" value="1"/>
</dbReference>
<dbReference type="EMBL" id="JH669614">
    <property type="protein sequence ID" value="KAG6465622.1"/>
    <property type="molecule type" value="Genomic_DNA"/>
</dbReference>
<comment type="caution">
    <text evidence="7">The sequence shown here is derived from an EMBL/GenBank/DDBJ whole genome shotgun (WGS) entry which is preliminary data.</text>
</comment>
<sequence length="233" mass="25172">MFRHAVFLVCILALENRAFILPQLDEQGPGPRIVGGSTAPDGRVPYQASLRNVLNSHFCGGSVLNNRWVLTAAHCTVGQSKSSIKVVVGTNNLLVGGDRYSVEIIIIHEGYDSVQISNDVSVIKVTSDIEFKDRVQPIQLPDEDTDAGADVVLSGWGRLSYPGIYPTQLQIINLTALSVEECQAAYSTINPVFPSEICTLTKAGEGACHVSIILNSDNDDHSKSGIFCEKICI</sequence>
<dbReference type="InterPro" id="IPR009003">
    <property type="entry name" value="Peptidase_S1_PA"/>
</dbReference>
<dbReference type="SMART" id="SM00020">
    <property type="entry name" value="Tryp_SPc"/>
    <property type="match status" value="1"/>
</dbReference>
<evidence type="ECO:0000256" key="1">
    <source>
        <dbReference type="ARBA" id="ARBA00022670"/>
    </source>
</evidence>
<dbReference type="CDD" id="cd00190">
    <property type="entry name" value="Tryp_SPc"/>
    <property type="match status" value="1"/>
</dbReference>
<dbReference type="SUPFAM" id="SSF50494">
    <property type="entry name" value="Trypsin-like serine proteases"/>
    <property type="match status" value="1"/>
</dbReference>
<dbReference type="GO" id="GO:0006508">
    <property type="term" value="P:proteolysis"/>
    <property type="evidence" value="ECO:0007669"/>
    <property type="project" value="UniProtKB-KW"/>
</dbReference>
<accession>A0A922D1V8</accession>
<evidence type="ECO:0000259" key="6">
    <source>
        <dbReference type="PROSITE" id="PS50240"/>
    </source>
</evidence>
<dbReference type="PROSITE" id="PS00134">
    <property type="entry name" value="TRYPSIN_HIS"/>
    <property type="match status" value="1"/>
</dbReference>
<protein>
    <recommendedName>
        <fullName evidence="6">Peptidase S1 domain-containing protein</fullName>
    </recommendedName>
</protein>
<dbReference type="GO" id="GO:0004252">
    <property type="term" value="F:serine-type endopeptidase activity"/>
    <property type="evidence" value="ECO:0007669"/>
    <property type="project" value="InterPro"/>
</dbReference>
<keyword evidence="1" id="KW-0645">Protease</keyword>
<evidence type="ECO:0000256" key="3">
    <source>
        <dbReference type="ARBA" id="ARBA00022825"/>
    </source>
</evidence>
<dbReference type="EMBL" id="JH669614">
    <property type="protein sequence ID" value="KAG6465621.1"/>
    <property type="molecule type" value="Genomic_DNA"/>
</dbReference>
<keyword evidence="5" id="KW-0732">Signal</keyword>
<dbReference type="InterPro" id="IPR018114">
    <property type="entry name" value="TRYPSIN_HIS"/>
</dbReference>
<keyword evidence="4" id="KW-1015">Disulfide bond</keyword>